<dbReference type="CDD" id="cd00093">
    <property type="entry name" value="HTH_XRE"/>
    <property type="match status" value="1"/>
</dbReference>
<dbReference type="PANTHER" id="PTHR46797:SF1">
    <property type="entry name" value="METHYLPHOSPHONATE SYNTHASE"/>
    <property type="match status" value="1"/>
</dbReference>
<keyword evidence="1 3" id="KW-0238">DNA-binding</keyword>
<organism evidence="3 4">
    <name type="scientific">Kineothrix alysoides</name>
    <dbReference type="NCBI Taxonomy" id="1469948"/>
    <lineage>
        <taxon>Bacteria</taxon>
        <taxon>Bacillati</taxon>
        <taxon>Bacillota</taxon>
        <taxon>Clostridia</taxon>
        <taxon>Lachnospirales</taxon>
        <taxon>Lachnospiraceae</taxon>
        <taxon>Kineothrix</taxon>
    </lineage>
</organism>
<keyword evidence="4" id="KW-1185">Reference proteome</keyword>
<evidence type="ECO:0000313" key="3">
    <source>
        <dbReference type="EMBL" id="TCL57617.1"/>
    </source>
</evidence>
<accession>A0A4R1QVK5</accession>
<name>A0A4R1QVK5_9FIRM</name>
<sequence length="100" mass="11481">MDIQGRIKQLMQERKWTDYKLAKQANLSESTITNIFKRNNSPSFNTLEAICKACGITLAQFFTEGDSPITLTEDQRTLLAKWSVLTEKQKNILIDLMNNI</sequence>
<dbReference type="GO" id="GO:0005829">
    <property type="term" value="C:cytosol"/>
    <property type="evidence" value="ECO:0007669"/>
    <property type="project" value="TreeGrafter"/>
</dbReference>
<dbReference type="SUPFAM" id="SSF47413">
    <property type="entry name" value="lambda repressor-like DNA-binding domains"/>
    <property type="match status" value="1"/>
</dbReference>
<dbReference type="EMBL" id="SLUO01000008">
    <property type="protein sequence ID" value="TCL57617.1"/>
    <property type="molecule type" value="Genomic_DNA"/>
</dbReference>
<evidence type="ECO:0000259" key="2">
    <source>
        <dbReference type="PROSITE" id="PS50943"/>
    </source>
</evidence>
<dbReference type="GO" id="GO:0003700">
    <property type="term" value="F:DNA-binding transcription factor activity"/>
    <property type="evidence" value="ECO:0007669"/>
    <property type="project" value="TreeGrafter"/>
</dbReference>
<protein>
    <submittedName>
        <fullName evidence="3">Cro/C1-type helix-turn-helix DNA-binding protein</fullName>
    </submittedName>
</protein>
<proteinExistence type="predicted"/>
<evidence type="ECO:0000313" key="4">
    <source>
        <dbReference type="Proteomes" id="UP000295718"/>
    </source>
</evidence>
<dbReference type="InterPro" id="IPR001387">
    <property type="entry name" value="Cro/C1-type_HTH"/>
</dbReference>
<dbReference type="Proteomes" id="UP000295718">
    <property type="component" value="Unassembled WGS sequence"/>
</dbReference>
<feature type="domain" description="HTH cro/C1-type" evidence="2">
    <location>
        <begin position="7"/>
        <end position="61"/>
    </location>
</feature>
<reference evidence="3 4" key="1">
    <citation type="submission" date="2019-03" db="EMBL/GenBank/DDBJ databases">
        <title>Genomic Encyclopedia of Type Strains, Phase IV (KMG-IV): sequencing the most valuable type-strain genomes for metagenomic binning, comparative biology and taxonomic classification.</title>
        <authorList>
            <person name="Goeker M."/>
        </authorList>
    </citation>
    <scope>NUCLEOTIDE SEQUENCE [LARGE SCALE GENOMIC DNA]</scope>
    <source>
        <strain evidence="3 4">DSM 100556</strain>
    </source>
</reference>
<dbReference type="InterPro" id="IPR050807">
    <property type="entry name" value="TransReg_Diox_bact_type"/>
</dbReference>
<dbReference type="Pfam" id="PF13443">
    <property type="entry name" value="HTH_26"/>
    <property type="match status" value="1"/>
</dbReference>
<dbReference type="Gene3D" id="1.10.260.40">
    <property type="entry name" value="lambda repressor-like DNA-binding domains"/>
    <property type="match status" value="1"/>
</dbReference>
<dbReference type="RefSeq" id="WP_207670270.1">
    <property type="nucleotide sequence ID" value="NZ_SLUO01000008.1"/>
</dbReference>
<dbReference type="PANTHER" id="PTHR46797">
    <property type="entry name" value="HTH-TYPE TRANSCRIPTIONAL REGULATOR"/>
    <property type="match status" value="1"/>
</dbReference>
<dbReference type="AlphaFoldDB" id="A0A4R1QVK5"/>
<dbReference type="InterPro" id="IPR010982">
    <property type="entry name" value="Lambda_DNA-bd_dom_sf"/>
</dbReference>
<dbReference type="SMART" id="SM00530">
    <property type="entry name" value="HTH_XRE"/>
    <property type="match status" value="1"/>
</dbReference>
<dbReference type="PROSITE" id="PS50943">
    <property type="entry name" value="HTH_CROC1"/>
    <property type="match status" value="1"/>
</dbReference>
<comment type="caution">
    <text evidence="3">The sequence shown here is derived from an EMBL/GenBank/DDBJ whole genome shotgun (WGS) entry which is preliminary data.</text>
</comment>
<gene>
    <name evidence="3" type="ORF">EDD76_108152</name>
</gene>
<dbReference type="GO" id="GO:0003677">
    <property type="term" value="F:DNA binding"/>
    <property type="evidence" value="ECO:0007669"/>
    <property type="project" value="UniProtKB-KW"/>
</dbReference>
<evidence type="ECO:0000256" key="1">
    <source>
        <dbReference type="ARBA" id="ARBA00023125"/>
    </source>
</evidence>